<evidence type="ECO:0000313" key="8">
    <source>
        <dbReference type="EnsemblPlants" id="OPUNC08G20520.1"/>
    </source>
</evidence>
<evidence type="ECO:0000256" key="1">
    <source>
        <dbReference type="ARBA" id="ARBA00004123"/>
    </source>
</evidence>
<dbReference type="PROSITE" id="PS51369">
    <property type="entry name" value="TCP"/>
    <property type="match status" value="1"/>
</dbReference>
<evidence type="ECO:0000259" key="7">
    <source>
        <dbReference type="PROSITE" id="PS51369"/>
    </source>
</evidence>
<dbReference type="GO" id="GO:0043565">
    <property type="term" value="F:sequence-specific DNA binding"/>
    <property type="evidence" value="ECO:0007669"/>
    <property type="project" value="EnsemblPlants"/>
</dbReference>
<dbReference type="OMA" id="GANHMIP"/>
<feature type="region of interest" description="Disordered" evidence="6">
    <location>
        <begin position="1"/>
        <end position="39"/>
    </location>
</feature>
<evidence type="ECO:0000313" key="9">
    <source>
        <dbReference type="Proteomes" id="UP000026962"/>
    </source>
</evidence>
<sequence length="442" mass="45418">MEAEAQAQDKAEEEEGTRQQHAQAGPVGAAGVGGGGGGGPAAMAMSAIPMNSWLVPKPEPVEFFGGMAVVRKPPPRNRDRHTKVEGRGRRIRMPAACAARIFQLTRELGHKSDGETIRWLLQQSEPAIIAATGTGTVPAIATTVDGVLRIPTQSSSSSGPASSAVVDGEESSAKRRRKLQPTRAVAGASPLATAAPAAYYPVIADPLLQGSGGAAISVQSGLAPITATGAPQGLVPVFAVPATGSPAVAGGNRMIPQATAVWMVPQPAGAAGAGNQPTQFWAIQSAPQLVNFAGAQFPTAINVADFQQQQQQPVSTTIVQNSNSGEHPVHMHFSGADSHEQQRRGRKEGNSGVVDHPEEDEDDDDDEPVSDSSPEERDGERPARACGGTRGALTHTAGAGRWDQAGGGSGGAPGGPKWWCGGSKGGLADRAVARVTAWPSRD</sequence>
<evidence type="ECO:0000256" key="5">
    <source>
        <dbReference type="ARBA" id="ARBA00023242"/>
    </source>
</evidence>
<protein>
    <recommendedName>
        <fullName evidence="7">TCP domain-containing protein</fullName>
    </recommendedName>
</protein>
<dbReference type="Pfam" id="PF03634">
    <property type="entry name" value="TCP"/>
    <property type="match status" value="1"/>
</dbReference>
<proteinExistence type="predicted"/>
<feature type="compositionally biased region" description="Gly residues" evidence="6">
    <location>
        <begin position="28"/>
        <end position="39"/>
    </location>
</feature>
<dbReference type="InterPro" id="IPR017887">
    <property type="entry name" value="TF_TCP_subgr"/>
</dbReference>
<dbReference type="Proteomes" id="UP000026962">
    <property type="component" value="Chromosome 8"/>
</dbReference>
<dbReference type="PANTHER" id="PTHR31072">
    <property type="entry name" value="TRANSCRIPTION FACTOR TCP4-RELATED"/>
    <property type="match status" value="1"/>
</dbReference>
<accession>A0A0E0LXL0</accession>
<dbReference type="EnsemblPlants" id="OPUNC08G20520.1">
    <property type="protein sequence ID" value="OPUNC08G20520.1"/>
    <property type="gene ID" value="OPUNC08G20520"/>
</dbReference>
<feature type="compositionally biased region" description="Low complexity" evidence="6">
    <location>
        <begin position="154"/>
        <end position="164"/>
    </location>
</feature>
<dbReference type="InterPro" id="IPR005333">
    <property type="entry name" value="Transcription_factor_TCP"/>
</dbReference>
<keyword evidence="3" id="KW-0238">DNA-binding</keyword>
<dbReference type="GO" id="GO:0001216">
    <property type="term" value="F:DNA-binding transcription activator activity"/>
    <property type="evidence" value="ECO:0007669"/>
    <property type="project" value="EnsemblPlants"/>
</dbReference>
<organism evidence="8">
    <name type="scientific">Oryza punctata</name>
    <name type="common">Red rice</name>
    <dbReference type="NCBI Taxonomy" id="4537"/>
    <lineage>
        <taxon>Eukaryota</taxon>
        <taxon>Viridiplantae</taxon>
        <taxon>Streptophyta</taxon>
        <taxon>Embryophyta</taxon>
        <taxon>Tracheophyta</taxon>
        <taxon>Spermatophyta</taxon>
        <taxon>Magnoliopsida</taxon>
        <taxon>Liliopsida</taxon>
        <taxon>Poales</taxon>
        <taxon>Poaceae</taxon>
        <taxon>BOP clade</taxon>
        <taxon>Oryzoideae</taxon>
        <taxon>Oryzeae</taxon>
        <taxon>Oryzinae</taxon>
        <taxon>Oryza</taxon>
    </lineage>
</organism>
<dbReference type="PANTHER" id="PTHR31072:SF183">
    <property type="entry name" value="TRANSCRIPTION FACTOR PCF2"/>
    <property type="match status" value="1"/>
</dbReference>
<keyword evidence="9" id="KW-1185">Reference proteome</keyword>
<keyword evidence="2" id="KW-0805">Transcription regulation</keyword>
<dbReference type="STRING" id="4537.A0A0E0LXL0"/>
<feature type="compositionally biased region" description="Gly residues" evidence="6">
    <location>
        <begin position="405"/>
        <end position="414"/>
    </location>
</feature>
<dbReference type="Gramene" id="OPUNC08G20520.1">
    <property type="protein sequence ID" value="OPUNC08G20520.1"/>
    <property type="gene ID" value="OPUNC08G20520"/>
</dbReference>
<dbReference type="eggNOG" id="ENOG502QR5H">
    <property type="taxonomic scope" value="Eukaryota"/>
</dbReference>
<feature type="compositionally biased region" description="Acidic residues" evidence="6">
    <location>
        <begin position="357"/>
        <end position="369"/>
    </location>
</feature>
<evidence type="ECO:0000256" key="6">
    <source>
        <dbReference type="SAM" id="MobiDB-lite"/>
    </source>
</evidence>
<evidence type="ECO:0000256" key="3">
    <source>
        <dbReference type="ARBA" id="ARBA00023125"/>
    </source>
</evidence>
<feature type="region of interest" description="Disordered" evidence="6">
    <location>
        <begin position="151"/>
        <end position="184"/>
    </location>
</feature>
<reference evidence="8" key="1">
    <citation type="submission" date="2015-04" db="UniProtKB">
        <authorList>
            <consortium name="EnsemblPlants"/>
        </authorList>
    </citation>
    <scope>IDENTIFICATION</scope>
</reference>
<comment type="subcellular location">
    <subcellularLocation>
        <location evidence="1">Nucleus</location>
    </subcellularLocation>
</comment>
<feature type="compositionally biased region" description="Basic and acidic residues" evidence="6">
    <location>
        <begin position="337"/>
        <end position="349"/>
    </location>
</feature>
<feature type="domain" description="TCP" evidence="7">
    <location>
        <begin position="77"/>
        <end position="131"/>
    </location>
</feature>
<feature type="compositionally biased region" description="Polar residues" evidence="6">
    <location>
        <begin position="313"/>
        <end position="325"/>
    </location>
</feature>
<keyword evidence="4" id="KW-0804">Transcription</keyword>
<keyword evidence="5" id="KW-0539">Nucleus</keyword>
<feature type="compositionally biased region" description="Basic and acidic residues" evidence="6">
    <location>
        <begin position="374"/>
        <end position="383"/>
    </location>
</feature>
<reference evidence="8" key="2">
    <citation type="submission" date="2018-05" db="EMBL/GenBank/DDBJ databases">
        <title>OpunRS2 (Oryza punctata Reference Sequence Version 2).</title>
        <authorList>
            <person name="Zhang J."/>
            <person name="Kudrna D."/>
            <person name="Lee S."/>
            <person name="Talag J."/>
            <person name="Welchert J."/>
            <person name="Wing R.A."/>
        </authorList>
    </citation>
    <scope>NUCLEOTIDE SEQUENCE [LARGE SCALE GENOMIC DNA]</scope>
</reference>
<feature type="region of interest" description="Disordered" evidence="6">
    <location>
        <begin position="312"/>
        <end position="425"/>
    </location>
</feature>
<dbReference type="HOGENOM" id="CLU_050452_0_0_1"/>
<evidence type="ECO:0000256" key="4">
    <source>
        <dbReference type="ARBA" id="ARBA00023163"/>
    </source>
</evidence>
<evidence type="ECO:0000256" key="2">
    <source>
        <dbReference type="ARBA" id="ARBA00023015"/>
    </source>
</evidence>
<dbReference type="GO" id="GO:0042803">
    <property type="term" value="F:protein homodimerization activity"/>
    <property type="evidence" value="ECO:0007669"/>
    <property type="project" value="EnsemblPlants"/>
</dbReference>
<name>A0A0E0LXL0_ORYPU</name>
<dbReference type="GO" id="GO:0005634">
    <property type="term" value="C:nucleus"/>
    <property type="evidence" value="ECO:0007669"/>
    <property type="project" value="UniProtKB-SubCell"/>
</dbReference>
<dbReference type="AlphaFoldDB" id="A0A0E0LXL0"/>